<dbReference type="CDD" id="cd24010">
    <property type="entry name" value="ASKHA_NBD_AcK_PK"/>
    <property type="match status" value="1"/>
</dbReference>
<evidence type="ECO:0000256" key="9">
    <source>
        <dbReference type="HAMAP-Rule" id="MF_00020"/>
    </source>
</evidence>
<evidence type="ECO:0000256" key="8">
    <source>
        <dbReference type="ARBA" id="ARBA00022842"/>
    </source>
</evidence>
<dbReference type="Proteomes" id="UP000182769">
    <property type="component" value="Unassembled WGS sequence"/>
</dbReference>
<dbReference type="PIRSF" id="PIRSF000722">
    <property type="entry name" value="Acetate_prop_kin"/>
    <property type="match status" value="1"/>
</dbReference>
<dbReference type="PRINTS" id="PR00471">
    <property type="entry name" value="ACETATEKNASE"/>
</dbReference>
<keyword evidence="7 9" id="KW-0067">ATP-binding</keyword>
<feature type="binding site" evidence="9">
    <location>
        <begin position="278"/>
        <end position="280"/>
    </location>
    <ligand>
        <name>ATP</name>
        <dbReference type="ChEBI" id="CHEBI:30616"/>
    </ligand>
</feature>
<accession>A0A0K6IJZ2</accession>
<dbReference type="GO" id="GO:0000287">
    <property type="term" value="F:magnesium ion binding"/>
    <property type="evidence" value="ECO:0007669"/>
    <property type="project" value="UniProtKB-UniRule"/>
</dbReference>
<feature type="binding site" evidence="9">
    <location>
        <begin position="326"/>
        <end position="330"/>
    </location>
    <ligand>
        <name>ATP</name>
        <dbReference type="ChEBI" id="CHEBI:30616"/>
    </ligand>
</feature>
<comment type="subcellular location">
    <subcellularLocation>
        <location evidence="9">Cytoplasm</location>
    </subcellularLocation>
</comment>
<dbReference type="EC" id="2.7.2.1" evidence="9"/>
<evidence type="ECO:0000313" key="12">
    <source>
        <dbReference type="Proteomes" id="UP000182769"/>
    </source>
</evidence>
<dbReference type="GO" id="GO:0005829">
    <property type="term" value="C:cytosol"/>
    <property type="evidence" value="ECO:0007669"/>
    <property type="project" value="TreeGrafter"/>
</dbReference>
<evidence type="ECO:0000256" key="10">
    <source>
        <dbReference type="RuleBase" id="RU003835"/>
    </source>
</evidence>
<evidence type="ECO:0000256" key="1">
    <source>
        <dbReference type="ARBA" id="ARBA00008748"/>
    </source>
</evidence>
<dbReference type="NCBIfam" id="TIGR00016">
    <property type="entry name" value="ackA"/>
    <property type="match status" value="1"/>
</dbReference>
<dbReference type="PANTHER" id="PTHR21060:SF21">
    <property type="entry name" value="ACETATE KINASE"/>
    <property type="match status" value="1"/>
</dbReference>
<comment type="catalytic activity">
    <reaction evidence="9">
        <text>acetate + ATP = acetyl phosphate + ADP</text>
        <dbReference type="Rhea" id="RHEA:11352"/>
        <dbReference type="ChEBI" id="CHEBI:22191"/>
        <dbReference type="ChEBI" id="CHEBI:30089"/>
        <dbReference type="ChEBI" id="CHEBI:30616"/>
        <dbReference type="ChEBI" id="CHEBI:456216"/>
        <dbReference type="EC" id="2.7.2.1"/>
    </reaction>
</comment>
<feature type="binding site" evidence="9">
    <location>
        <position position="381"/>
    </location>
    <ligand>
        <name>Mg(2+)</name>
        <dbReference type="ChEBI" id="CHEBI:18420"/>
    </ligand>
</feature>
<feature type="binding site" evidence="9">
    <location>
        <position position="87"/>
    </location>
    <ligand>
        <name>substrate</name>
    </ligand>
</feature>
<dbReference type="InterPro" id="IPR043129">
    <property type="entry name" value="ATPase_NBD"/>
</dbReference>
<organism evidence="11 12">
    <name type="scientific">Marinomonas fungiae</name>
    <dbReference type="NCBI Taxonomy" id="1137284"/>
    <lineage>
        <taxon>Bacteria</taxon>
        <taxon>Pseudomonadati</taxon>
        <taxon>Pseudomonadota</taxon>
        <taxon>Gammaproteobacteria</taxon>
        <taxon>Oceanospirillales</taxon>
        <taxon>Oceanospirillaceae</taxon>
        <taxon>Marinomonas</taxon>
    </lineage>
</organism>
<dbReference type="GO" id="GO:0006085">
    <property type="term" value="P:acetyl-CoA biosynthetic process"/>
    <property type="evidence" value="ECO:0007669"/>
    <property type="project" value="UniProtKB-UniRule"/>
</dbReference>
<name>A0A0K6IJZ2_9GAMM</name>
<comment type="subunit">
    <text evidence="9">Homodimer.</text>
</comment>
<feature type="site" description="Transition state stabilizer" evidence="9">
    <location>
        <position position="236"/>
    </location>
</feature>
<keyword evidence="5 9" id="KW-0547">Nucleotide-binding</keyword>
<dbReference type="GO" id="GO:0005524">
    <property type="term" value="F:ATP binding"/>
    <property type="evidence" value="ECO:0007669"/>
    <property type="project" value="UniProtKB-KW"/>
</dbReference>
<feature type="active site" description="Proton donor/acceptor" evidence="9">
    <location>
        <position position="144"/>
    </location>
</feature>
<dbReference type="InterPro" id="IPR023865">
    <property type="entry name" value="Aliphatic_acid_kinase_CS"/>
</dbReference>
<comment type="function">
    <text evidence="9">Catalyzes the formation of acetyl phosphate from acetate and ATP. Can also catalyze the reverse reaction.</text>
</comment>
<evidence type="ECO:0000256" key="5">
    <source>
        <dbReference type="ARBA" id="ARBA00022741"/>
    </source>
</evidence>
<dbReference type="PROSITE" id="PS01075">
    <property type="entry name" value="ACETATE_KINASE_1"/>
    <property type="match status" value="1"/>
</dbReference>
<proteinExistence type="inferred from homology"/>
<feature type="binding site" evidence="9">
    <location>
        <position position="8"/>
    </location>
    <ligand>
        <name>Mg(2+)</name>
        <dbReference type="ChEBI" id="CHEBI:18420"/>
    </ligand>
</feature>
<dbReference type="GO" id="GO:0008776">
    <property type="term" value="F:acetate kinase activity"/>
    <property type="evidence" value="ECO:0007669"/>
    <property type="project" value="UniProtKB-UniRule"/>
</dbReference>
<keyword evidence="3 9" id="KW-0808">Transferase</keyword>
<dbReference type="GO" id="GO:0006083">
    <property type="term" value="P:acetate metabolic process"/>
    <property type="evidence" value="ECO:0007669"/>
    <property type="project" value="TreeGrafter"/>
</dbReference>
<keyword evidence="4 9" id="KW-0479">Metal-binding</keyword>
<feature type="site" description="Transition state stabilizer" evidence="9">
    <location>
        <position position="176"/>
    </location>
</feature>
<gene>
    <name evidence="9" type="primary">ackA</name>
    <name evidence="11" type="ORF">Ga0061065_103291</name>
</gene>
<dbReference type="OrthoDB" id="9802453at2"/>
<evidence type="ECO:0000256" key="3">
    <source>
        <dbReference type="ARBA" id="ARBA00022679"/>
    </source>
</evidence>
<keyword evidence="8 9" id="KW-0460">Magnesium</keyword>
<dbReference type="HAMAP" id="MF_00020">
    <property type="entry name" value="Acetate_kinase"/>
    <property type="match status" value="1"/>
</dbReference>
<protein>
    <recommendedName>
        <fullName evidence="9">Acetate kinase</fullName>
        <ecNumber evidence="9">2.7.2.1</ecNumber>
    </recommendedName>
    <alternativeName>
        <fullName evidence="9">Acetokinase</fullName>
    </alternativeName>
</protein>
<evidence type="ECO:0000256" key="6">
    <source>
        <dbReference type="ARBA" id="ARBA00022777"/>
    </source>
</evidence>
<dbReference type="STRING" id="1137284.GCA_001418205_01291"/>
<evidence type="ECO:0000256" key="4">
    <source>
        <dbReference type="ARBA" id="ARBA00022723"/>
    </source>
</evidence>
<keyword evidence="12" id="KW-1185">Reference proteome</keyword>
<dbReference type="InterPro" id="IPR004372">
    <property type="entry name" value="Ac/propionate_kinase"/>
</dbReference>
<evidence type="ECO:0000256" key="2">
    <source>
        <dbReference type="ARBA" id="ARBA00022490"/>
    </source>
</evidence>
<dbReference type="SUPFAM" id="SSF53067">
    <property type="entry name" value="Actin-like ATPase domain"/>
    <property type="match status" value="2"/>
</dbReference>
<dbReference type="PANTHER" id="PTHR21060">
    <property type="entry name" value="ACETATE KINASE"/>
    <property type="match status" value="1"/>
</dbReference>
<keyword evidence="6 9" id="KW-0418">Kinase</keyword>
<dbReference type="EMBL" id="CYHG01000003">
    <property type="protein sequence ID" value="CUB03440.1"/>
    <property type="molecule type" value="Genomic_DNA"/>
</dbReference>
<feature type="binding site" evidence="9">
    <location>
        <begin position="203"/>
        <end position="207"/>
    </location>
    <ligand>
        <name>ATP</name>
        <dbReference type="ChEBI" id="CHEBI:30616"/>
    </ligand>
</feature>
<evidence type="ECO:0000313" key="11">
    <source>
        <dbReference type="EMBL" id="CUB03440.1"/>
    </source>
</evidence>
<comment type="similarity">
    <text evidence="1 9 10">Belongs to the acetokinase family.</text>
</comment>
<dbReference type="RefSeq" id="WP_055462395.1">
    <property type="nucleotide sequence ID" value="NZ_CYHG01000003.1"/>
</dbReference>
<dbReference type="Gene3D" id="3.30.420.40">
    <property type="match status" value="2"/>
</dbReference>
<comment type="cofactor">
    <cofactor evidence="9">
        <name>Mg(2+)</name>
        <dbReference type="ChEBI" id="CHEBI:18420"/>
    </cofactor>
    <cofactor evidence="9">
        <name>Mn(2+)</name>
        <dbReference type="ChEBI" id="CHEBI:29035"/>
    </cofactor>
    <text evidence="9">Mg(2+). Can also accept Mn(2+).</text>
</comment>
<reference evidence="12" key="1">
    <citation type="submission" date="2015-08" db="EMBL/GenBank/DDBJ databases">
        <authorList>
            <person name="Varghese N."/>
        </authorList>
    </citation>
    <scope>NUCLEOTIDE SEQUENCE [LARGE SCALE GENOMIC DNA]</scope>
    <source>
        <strain evidence="12">JCM 18476</strain>
    </source>
</reference>
<dbReference type="PROSITE" id="PS01076">
    <property type="entry name" value="ACETATE_KINASE_2"/>
    <property type="match status" value="1"/>
</dbReference>
<dbReference type="UniPathway" id="UPA00340">
    <property type="reaction ID" value="UER00458"/>
</dbReference>
<evidence type="ECO:0000256" key="7">
    <source>
        <dbReference type="ARBA" id="ARBA00022840"/>
    </source>
</evidence>
<feature type="binding site" evidence="9">
    <location>
        <position position="15"/>
    </location>
    <ligand>
        <name>ATP</name>
        <dbReference type="ChEBI" id="CHEBI:30616"/>
    </ligand>
</feature>
<dbReference type="AlphaFoldDB" id="A0A0K6IJZ2"/>
<dbReference type="InterPro" id="IPR000890">
    <property type="entry name" value="Aliphatic_acid_kin_short-chain"/>
</dbReference>
<comment type="pathway">
    <text evidence="9">Metabolic intermediate biosynthesis; acetyl-CoA biosynthesis; acetyl-CoA from acetate: step 1/2.</text>
</comment>
<dbReference type="Pfam" id="PF00871">
    <property type="entry name" value="Acetate_kinase"/>
    <property type="match status" value="1"/>
</dbReference>
<sequence>MEQILVVNCGSSSLKFAIMDGSESPPLMEGIAERLGSEHSIITFKYDGKKHEQPLHENDHRGAVTAIKNWIDQHSDLDIKLVGIGHRVVHGGELFTKSVVINKDVLQGIEECSQFAPLHNPAHVKGIKESQALFGDLPQVAVFDTAFHQTLAADQYLYPIPMRLYREHHFRKYGFHGTSYRFIEQKLASLDETYGQQNTLVAHLGNGASVCAIRAGKSVDTSMGITPLEGLMMGTRSGSLDPSLLAFISDAEHITMKQALDILNKESGLKGISEISNDCRSIETAQAAGDDRAELALNMFASKAAKHLAAVATNLDSVEHIVFTGGIGENSPVIRSKICDRLKMMGIRLDQHANQMCPRGEISRISKQSSSAFAWVIPTNEELLIAQDTLALINRPETEQHR</sequence>
<keyword evidence="2 9" id="KW-0963">Cytoplasm</keyword>